<dbReference type="SUPFAM" id="SSF51735">
    <property type="entry name" value="NAD(P)-binding Rossmann-fold domains"/>
    <property type="match status" value="1"/>
</dbReference>
<gene>
    <name evidence="1" type="ORF">A0H81_07071</name>
</gene>
<name>A0A1C7MA06_GRIFR</name>
<evidence type="ECO:0000313" key="1">
    <source>
        <dbReference type="EMBL" id="OBZ73229.1"/>
    </source>
</evidence>
<evidence type="ECO:0000313" key="2">
    <source>
        <dbReference type="Proteomes" id="UP000092993"/>
    </source>
</evidence>
<sequence>MQGMEATTDKVARTMFEVNVWSAGNVTRETVRSFREVNKPVMWGSLMQVSAATAKYAPEGLSDSSLKELDPTWNIKVTIS</sequence>
<dbReference type="InterPro" id="IPR036291">
    <property type="entry name" value="NAD(P)-bd_dom_sf"/>
</dbReference>
<accession>A0A1C7MA06</accession>
<keyword evidence="2" id="KW-1185">Reference proteome</keyword>
<proteinExistence type="predicted"/>
<organism evidence="1 2">
    <name type="scientific">Grifola frondosa</name>
    <name type="common">Maitake</name>
    <name type="synonym">Polyporus frondosus</name>
    <dbReference type="NCBI Taxonomy" id="5627"/>
    <lineage>
        <taxon>Eukaryota</taxon>
        <taxon>Fungi</taxon>
        <taxon>Dikarya</taxon>
        <taxon>Basidiomycota</taxon>
        <taxon>Agaricomycotina</taxon>
        <taxon>Agaricomycetes</taxon>
        <taxon>Polyporales</taxon>
        <taxon>Grifolaceae</taxon>
        <taxon>Grifola</taxon>
    </lineage>
</organism>
<comment type="caution">
    <text evidence="1">The sequence shown here is derived from an EMBL/GenBank/DDBJ whole genome shotgun (WGS) entry which is preliminary data.</text>
</comment>
<protein>
    <submittedName>
        <fullName evidence="1">Uncharacterized protein</fullName>
    </submittedName>
</protein>
<dbReference type="Proteomes" id="UP000092993">
    <property type="component" value="Unassembled WGS sequence"/>
</dbReference>
<dbReference type="EMBL" id="LUGG01000007">
    <property type="protein sequence ID" value="OBZ73229.1"/>
    <property type="molecule type" value="Genomic_DNA"/>
</dbReference>
<reference evidence="1 2" key="1">
    <citation type="submission" date="2016-03" db="EMBL/GenBank/DDBJ databases">
        <title>Whole genome sequencing of Grifola frondosa 9006-11.</title>
        <authorList>
            <person name="Min B."/>
            <person name="Park H."/>
            <person name="Kim J.-G."/>
            <person name="Cho H."/>
            <person name="Oh Y.-L."/>
            <person name="Kong W.-S."/>
            <person name="Choi I.-G."/>
        </authorList>
    </citation>
    <scope>NUCLEOTIDE SEQUENCE [LARGE SCALE GENOMIC DNA]</scope>
    <source>
        <strain evidence="1 2">9006-11</strain>
    </source>
</reference>
<dbReference type="AlphaFoldDB" id="A0A1C7MA06"/>
<dbReference type="OrthoDB" id="1274115at2759"/>